<dbReference type="AlphaFoldDB" id="A0CZV5"/>
<reference evidence="1 2" key="1">
    <citation type="journal article" date="2006" name="Nature">
        <title>Global trends of whole-genome duplications revealed by the ciliate Paramecium tetraurelia.</title>
        <authorList>
            <consortium name="Genoscope"/>
            <person name="Aury J.-M."/>
            <person name="Jaillon O."/>
            <person name="Duret L."/>
            <person name="Noel B."/>
            <person name="Jubin C."/>
            <person name="Porcel B.M."/>
            <person name="Segurens B."/>
            <person name="Daubin V."/>
            <person name="Anthouard V."/>
            <person name="Aiach N."/>
            <person name="Arnaiz O."/>
            <person name="Billaut A."/>
            <person name="Beisson J."/>
            <person name="Blanc I."/>
            <person name="Bouhouche K."/>
            <person name="Camara F."/>
            <person name="Duharcourt S."/>
            <person name="Guigo R."/>
            <person name="Gogendeau D."/>
            <person name="Katinka M."/>
            <person name="Keller A.-M."/>
            <person name="Kissmehl R."/>
            <person name="Klotz C."/>
            <person name="Koll F."/>
            <person name="Le Moue A."/>
            <person name="Lepere C."/>
            <person name="Malinsky S."/>
            <person name="Nowacki M."/>
            <person name="Nowak J.K."/>
            <person name="Plattner H."/>
            <person name="Poulain J."/>
            <person name="Ruiz F."/>
            <person name="Serrano V."/>
            <person name="Zagulski M."/>
            <person name="Dessen P."/>
            <person name="Betermier M."/>
            <person name="Weissenbach J."/>
            <person name="Scarpelli C."/>
            <person name="Schachter V."/>
            <person name="Sperling L."/>
            <person name="Meyer E."/>
            <person name="Cohen J."/>
            <person name="Wincker P."/>
        </authorList>
    </citation>
    <scope>NUCLEOTIDE SEQUENCE [LARGE SCALE GENOMIC DNA]</scope>
    <source>
        <strain evidence="1 2">Stock d4-2</strain>
    </source>
</reference>
<dbReference type="Proteomes" id="UP000000600">
    <property type="component" value="Unassembled WGS sequence"/>
</dbReference>
<sequence>MDNQAQEEINIEDIHKQINEQSFLGTFIIQDVEDKSQILLCVCVVYNNKYPGFYFESIFNHFIRFSNKVKSSL</sequence>
<dbReference type="KEGG" id="ptm:GSPATT00011895001"/>
<name>A0CZV5_PARTE</name>
<organism evidence="1 2">
    <name type="scientific">Paramecium tetraurelia</name>
    <dbReference type="NCBI Taxonomy" id="5888"/>
    <lineage>
        <taxon>Eukaryota</taxon>
        <taxon>Sar</taxon>
        <taxon>Alveolata</taxon>
        <taxon>Ciliophora</taxon>
        <taxon>Intramacronucleata</taxon>
        <taxon>Oligohymenophorea</taxon>
        <taxon>Peniculida</taxon>
        <taxon>Parameciidae</taxon>
        <taxon>Paramecium</taxon>
    </lineage>
</organism>
<accession>A0CZV5</accession>
<dbReference type="HOGENOM" id="CLU_2710168_0_0_1"/>
<proteinExistence type="predicted"/>
<keyword evidence="2" id="KW-1185">Reference proteome</keyword>
<dbReference type="InParanoid" id="A0CZV5"/>
<dbReference type="RefSeq" id="XP_001443719.1">
    <property type="nucleotide sequence ID" value="XM_001443682.1"/>
</dbReference>
<protein>
    <submittedName>
        <fullName evidence="1">Uncharacterized protein</fullName>
    </submittedName>
</protein>
<dbReference type="EMBL" id="CT868230">
    <property type="protein sequence ID" value="CAK76322.1"/>
    <property type="molecule type" value="Genomic_DNA"/>
</dbReference>
<gene>
    <name evidence="1" type="ORF">GSPATT00011895001</name>
</gene>
<evidence type="ECO:0000313" key="2">
    <source>
        <dbReference type="Proteomes" id="UP000000600"/>
    </source>
</evidence>
<dbReference type="GeneID" id="5029504"/>
<evidence type="ECO:0000313" key="1">
    <source>
        <dbReference type="EMBL" id="CAK76322.1"/>
    </source>
</evidence>